<evidence type="ECO:0000256" key="4">
    <source>
        <dbReference type="ARBA" id="ARBA00022827"/>
    </source>
</evidence>
<evidence type="ECO:0000259" key="7">
    <source>
        <dbReference type="Pfam" id="PF01266"/>
    </source>
</evidence>
<keyword evidence="3" id="KW-0285">Flavoprotein</keyword>
<evidence type="ECO:0000256" key="6">
    <source>
        <dbReference type="SAM" id="MobiDB-lite"/>
    </source>
</evidence>
<evidence type="ECO:0000313" key="8">
    <source>
        <dbReference type="EMBL" id="KAI1881399.1"/>
    </source>
</evidence>
<comment type="cofactor">
    <cofactor evidence="1">
        <name>FAD</name>
        <dbReference type="ChEBI" id="CHEBI:57692"/>
    </cofactor>
</comment>
<gene>
    <name evidence="8" type="ORF">JX265_000225</name>
</gene>
<dbReference type="Gene3D" id="3.30.9.10">
    <property type="entry name" value="D-Amino Acid Oxidase, subunit A, domain 2"/>
    <property type="match status" value="1"/>
</dbReference>
<dbReference type="PANTHER" id="PTHR11530:SF25">
    <property type="entry name" value="FAD DEPENDENT OXIDOREDUCTASE DOMAIN-CONTAINING PROTEIN"/>
    <property type="match status" value="1"/>
</dbReference>
<reference evidence="8" key="1">
    <citation type="submission" date="2021-03" db="EMBL/GenBank/DDBJ databases">
        <title>Revisited historic fungal species revealed as producer of novel bioactive compounds through whole genome sequencing and comparative genomics.</title>
        <authorList>
            <person name="Vignolle G.A."/>
            <person name="Hochenegger N."/>
            <person name="Mach R.L."/>
            <person name="Mach-Aigner A.R."/>
            <person name="Javad Rahimi M."/>
            <person name="Salim K.A."/>
            <person name="Chan C.M."/>
            <person name="Lim L.B.L."/>
            <person name="Cai F."/>
            <person name="Druzhinina I.S."/>
            <person name="U'Ren J.M."/>
            <person name="Derntl C."/>
        </authorList>
    </citation>
    <scope>NUCLEOTIDE SEQUENCE</scope>
    <source>
        <strain evidence="8">TUCIM 5799</strain>
    </source>
</reference>
<dbReference type="EMBL" id="JAFIMR010000001">
    <property type="protein sequence ID" value="KAI1881399.1"/>
    <property type="molecule type" value="Genomic_DNA"/>
</dbReference>
<dbReference type="GO" id="GO:0071949">
    <property type="term" value="F:FAD binding"/>
    <property type="evidence" value="ECO:0007669"/>
    <property type="project" value="InterPro"/>
</dbReference>
<feature type="domain" description="FAD dependent oxidoreductase" evidence="7">
    <location>
        <begin position="29"/>
        <end position="389"/>
    </location>
</feature>
<dbReference type="GO" id="GO:0019478">
    <property type="term" value="P:D-amino acid catabolic process"/>
    <property type="evidence" value="ECO:0007669"/>
    <property type="project" value="TreeGrafter"/>
</dbReference>
<keyword evidence="5" id="KW-0560">Oxidoreductase</keyword>
<dbReference type="AlphaFoldDB" id="A0A9P9WYD1"/>
<accession>A0A9P9WYD1</accession>
<feature type="region of interest" description="Disordered" evidence="6">
    <location>
        <begin position="403"/>
        <end position="452"/>
    </location>
</feature>
<sequence length="452" mass="50095">MISTPLQLYEDISPSFSPLVHPNERSHHILIIGGGVIGLTTAWALLDAGHHVTILAKEWASWTEAQRLTSQIAGALWEYPPAACGQHTDKISLQHSKPWAMASYHIWRQLEGTLIDGKKSGIRMRPTDFFFPRPLEESPEDLQKMNELMSSGVRGFCRKSSLVEKRRVDPLYGCKDAYEILSPVIDTDVAMEWLMELVKAKGAILVTEELQADLLFIEDSLRHRFGVDAIVNCAGLASDKLAGDDSCYPIRGAMIRVINDGKDFPKVEAALVITADVAVNNEMVFIVPRNNDVLYLGGIAQPGKSDLNLTIHDAVIKRMRSNCEAFLPDLKNARYDAKYPLALGLRPFRGKNIRVERELRHTPAGKISRIVHSYGHGGAGWSLAFGCAGDVRHLLQEAVKDQPPEPMRELEYPGQGNGVVIRDPNMQPETGIKDVGGIDTKSQSTDEHKPKL</sequence>
<dbReference type="Pfam" id="PF01266">
    <property type="entry name" value="DAO"/>
    <property type="match status" value="1"/>
</dbReference>
<protein>
    <recommendedName>
        <fullName evidence="7">FAD dependent oxidoreductase domain-containing protein</fullName>
    </recommendedName>
</protein>
<dbReference type="InterPro" id="IPR006076">
    <property type="entry name" value="FAD-dep_OxRdtase"/>
</dbReference>
<dbReference type="InterPro" id="IPR023209">
    <property type="entry name" value="DAO"/>
</dbReference>
<organism evidence="8 9">
    <name type="scientific">Neoarthrinium moseri</name>
    <dbReference type="NCBI Taxonomy" id="1658444"/>
    <lineage>
        <taxon>Eukaryota</taxon>
        <taxon>Fungi</taxon>
        <taxon>Dikarya</taxon>
        <taxon>Ascomycota</taxon>
        <taxon>Pezizomycotina</taxon>
        <taxon>Sordariomycetes</taxon>
        <taxon>Xylariomycetidae</taxon>
        <taxon>Amphisphaeriales</taxon>
        <taxon>Apiosporaceae</taxon>
        <taxon>Neoarthrinium</taxon>
    </lineage>
</organism>
<evidence type="ECO:0000256" key="1">
    <source>
        <dbReference type="ARBA" id="ARBA00001974"/>
    </source>
</evidence>
<evidence type="ECO:0000256" key="5">
    <source>
        <dbReference type="ARBA" id="ARBA00023002"/>
    </source>
</evidence>
<comment type="caution">
    <text evidence="8">The sequence shown here is derived from an EMBL/GenBank/DDBJ whole genome shotgun (WGS) entry which is preliminary data.</text>
</comment>
<keyword evidence="4" id="KW-0274">FAD</keyword>
<proteinExistence type="inferred from homology"/>
<dbReference type="GO" id="GO:0003884">
    <property type="term" value="F:D-amino-acid oxidase activity"/>
    <property type="evidence" value="ECO:0007669"/>
    <property type="project" value="InterPro"/>
</dbReference>
<dbReference type="SUPFAM" id="SSF51971">
    <property type="entry name" value="Nucleotide-binding domain"/>
    <property type="match status" value="1"/>
</dbReference>
<comment type="similarity">
    <text evidence="2">Belongs to the DAMOX/DASOX family.</text>
</comment>
<dbReference type="SUPFAM" id="SSF54373">
    <property type="entry name" value="FAD-linked reductases, C-terminal domain"/>
    <property type="match status" value="1"/>
</dbReference>
<evidence type="ECO:0000256" key="3">
    <source>
        <dbReference type="ARBA" id="ARBA00022630"/>
    </source>
</evidence>
<dbReference type="Proteomes" id="UP000829685">
    <property type="component" value="Unassembled WGS sequence"/>
</dbReference>
<dbReference type="GO" id="GO:0005737">
    <property type="term" value="C:cytoplasm"/>
    <property type="evidence" value="ECO:0007669"/>
    <property type="project" value="TreeGrafter"/>
</dbReference>
<dbReference type="PANTHER" id="PTHR11530">
    <property type="entry name" value="D-AMINO ACID OXIDASE"/>
    <property type="match status" value="1"/>
</dbReference>
<dbReference type="Gene3D" id="3.40.50.720">
    <property type="entry name" value="NAD(P)-binding Rossmann-like Domain"/>
    <property type="match status" value="1"/>
</dbReference>
<keyword evidence="9" id="KW-1185">Reference proteome</keyword>
<evidence type="ECO:0000313" key="9">
    <source>
        <dbReference type="Proteomes" id="UP000829685"/>
    </source>
</evidence>
<name>A0A9P9WYD1_9PEZI</name>
<evidence type="ECO:0000256" key="2">
    <source>
        <dbReference type="ARBA" id="ARBA00006730"/>
    </source>
</evidence>